<dbReference type="PANTHER" id="PTHR12526:SF629">
    <property type="entry name" value="TEICHURONIC ACID BIOSYNTHESIS GLYCOSYLTRANSFERASE TUAH-RELATED"/>
    <property type="match status" value="1"/>
</dbReference>
<dbReference type="Gene3D" id="3.40.50.2000">
    <property type="entry name" value="Glycogen Phosphorylase B"/>
    <property type="match status" value="1"/>
</dbReference>
<evidence type="ECO:0000259" key="3">
    <source>
        <dbReference type="Pfam" id="PF00534"/>
    </source>
</evidence>
<gene>
    <name evidence="4" type="ORF">TSPGSL018_30717</name>
</gene>
<organism evidence="4">
    <name type="scientific">Tetraselmis sp. GSL018</name>
    <dbReference type="NCBI Taxonomy" id="582737"/>
    <lineage>
        <taxon>Eukaryota</taxon>
        <taxon>Viridiplantae</taxon>
        <taxon>Chlorophyta</taxon>
        <taxon>core chlorophytes</taxon>
        <taxon>Chlorodendrophyceae</taxon>
        <taxon>Chlorodendrales</taxon>
        <taxon>Chlorodendraceae</taxon>
        <taxon>Tetraselmis</taxon>
    </lineage>
</organism>
<evidence type="ECO:0000313" key="4">
    <source>
        <dbReference type="EMBL" id="JAC72688.1"/>
    </source>
</evidence>
<dbReference type="CDD" id="cd03801">
    <property type="entry name" value="GT4_PimA-like"/>
    <property type="match status" value="1"/>
</dbReference>
<dbReference type="InterPro" id="IPR001296">
    <property type="entry name" value="Glyco_trans_1"/>
</dbReference>
<keyword evidence="1" id="KW-0328">Glycosyltransferase</keyword>
<reference evidence="4" key="1">
    <citation type="submission" date="2014-05" db="EMBL/GenBank/DDBJ databases">
        <title>The transcriptome of the halophilic microalga Tetraselmis sp. GSL018 isolated from the Great Salt Lake, Utah.</title>
        <authorList>
            <person name="Jinkerson R.E."/>
            <person name="D'Adamo S."/>
            <person name="Posewitz M.C."/>
        </authorList>
    </citation>
    <scope>NUCLEOTIDE SEQUENCE</scope>
    <source>
        <strain evidence="4">GSL018</strain>
    </source>
</reference>
<name>A0A061RL29_9CHLO</name>
<dbReference type="EMBL" id="GBEZ01013280">
    <property type="protein sequence ID" value="JAC72688.1"/>
    <property type="molecule type" value="Transcribed_RNA"/>
</dbReference>
<feature type="domain" description="Glycosyl transferase family 1" evidence="3">
    <location>
        <begin position="508"/>
        <end position="666"/>
    </location>
</feature>
<evidence type="ECO:0000256" key="2">
    <source>
        <dbReference type="ARBA" id="ARBA00022679"/>
    </source>
</evidence>
<dbReference type="InterPro" id="IPR041693">
    <property type="entry name" value="Glyco_trans_4_5"/>
</dbReference>
<protein>
    <submittedName>
        <fullName evidence="4">Glycosyl transferase family 1</fullName>
    </submittedName>
</protein>
<dbReference type="PANTHER" id="PTHR12526">
    <property type="entry name" value="GLYCOSYLTRANSFERASE"/>
    <property type="match status" value="1"/>
</dbReference>
<dbReference type="Pfam" id="PF16994">
    <property type="entry name" value="Glyco_trans_4_5"/>
    <property type="match status" value="1"/>
</dbReference>
<proteinExistence type="predicted"/>
<evidence type="ECO:0000256" key="1">
    <source>
        <dbReference type="ARBA" id="ARBA00022676"/>
    </source>
</evidence>
<accession>A0A061RL29</accession>
<dbReference type="SUPFAM" id="SSF53756">
    <property type="entry name" value="UDP-Glycosyltransferase/glycogen phosphorylase"/>
    <property type="match status" value="1"/>
</dbReference>
<sequence>MTLGSSYDDNKTRVKNKVFVPPQKACFLLLIPFLCFQSFLVKWHMDRSHEKMHRVMKTVLDMDTFGESQANILVLYHFFGSKSLQRSNLQFFLENGLLDSNFIHYWFFATRGLTMILPKRANVRVHSLESDCSSFVTCSLSLASTAMEVYSYFFFISSNVRGPFIPNHLEDSISWIDLMVREFNSQVKMVSSTVKCANQGGRLTPHLDSSFFVLDKMGLEIMLRQGVIESDLPRANGKDVDKDELFSLVLYDVHVLQIQIRSLSWFLRNVTTTFAKDIAMGNVEGRIPECTNNRHPFEVLFVSFGYEQSKVVDKYSRWAHISMMDSGDRFPSSSFKRYVIRHAPHINHLKSRRLRLHIVTHSLEMQGAPIVLFELAKYLLGTKRYVITVSSLHLGKFRELWLQNGISLNVLSDDILTKIKLEAEANDVTLINTIGMAHIIESLPPRLLKRTIWAIQESESNAFESQFLEINRTLLRFPTRVLFGSHAYTISSWINVSQVRDEVVKRRGEMRRRLGIPNDSFLITSIGTICERNDQLTLLDAFKQMLWKNKDLKDSVRLILVGKDGTAPKYEDIVYAFIAKYQLGRNVIIEDATHDVLLYLADTSLYVSSSRYESMPINIMEAMAAGVPIVSTSSFGVFELITHGKDGILFKPKDAKSLRNILEESITSISNATRSHKWRQMALTGFETIEKYAHPQKSFKAYETLFNDVYTALANPVKSVNKVCIIVRTMYRHAEGFYTLEDMLKSLVEQEHNDWEAIVINVSSEPFPAIQKMIAMVGDLRIRLAIFNHSNYAPMMEGYDLTDIAIKHCSREASWLLVTEGNYRYLPTFLSQVDPSVDVVASDWYGSTFHFQDQAKFGRLCARWQWGGCVHNTLRIRETDLGANLLNLEKWRRENRTLGSLPLDMDQGSRIIDLLTYDEWTISYTNRCLFHQNPNPFSCHEFGGTWLETTHSCISSDQARNLLKFPSHFVYQNALLNFTCIQEYHP</sequence>
<keyword evidence="2 4" id="KW-0808">Transferase</keyword>
<dbReference type="Pfam" id="PF00534">
    <property type="entry name" value="Glycos_transf_1"/>
    <property type="match status" value="1"/>
</dbReference>
<dbReference type="AlphaFoldDB" id="A0A061RL29"/>
<dbReference type="GO" id="GO:0016757">
    <property type="term" value="F:glycosyltransferase activity"/>
    <property type="evidence" value="ECO:0007669"/>
    <property type="project" value="UniProtKB-KW"/>
</dbReference>